<evidence type="ECO:0000256" key="4">
    <source>
        <dbReference type="SAM" id="MobiDB-lite"/>
    </source>
</evidence>
<dbReference type="GO" id="GO:0004089">
    <property type="term" value="F:carbonate dehydratase activity"/>
    <property type="evidence" value="ECO:0007669"/>
    <property type="project" value="UniProtKB-UniRule"/>
</dbReference>
<evidence type="ECO:0000256" key="2">
    <source>
        <dbReference type="PIRSR" id="PIRSR601765-1"/>
    </source>
</evidence>
<dbReference type="EMBL" id="HBIZ01059833">
    <property type="protein sequence ID" value="CAE0784713.1"/>
    <property type="molecule type" value="Transcribed_RNA"/>
</dbReference>
<dbReference type="PANTHER" id="PTHR11002:SF79">
    <property type="entry name" value="CARBONIC ANHYDRASE 2"/>
    <property type="match status" value="1"/>
</dbReference>
<feature type="region of interest" description="Disordered" evidence="4">
    <location>
        <begin position="1"/>
        <end position="38"/>
    </location>
</feature>
<dbReference type="SMART" id="SM00947">
    <property type="entry name" value="Pro_CA"/>
    <property type="match status" value="1"/>
</dbReference>
<comment type="function">
    <text evidence="3">Reversible hydration of carbon dioxide.</text>
</comment>
<dbReference type="Pfam" id="PF00484">
    <property type="entry name" value="Pro_CA"/>
    <property type="match status" value="1"/>
</dbReference>
<keyword evidence="2" id="KW-0479">Metal-binding</keyword>
<comment type="similarity">
    <text evidence="1 3">Belongs to the beta-class carbonic anhydrase family.</text>
</comment>
<comment type="cofactor">
    <cofactor evidence="2">
        <name>Zn(2+)</name>
        <dbReference type="ChEBI" id="CHEBI:29105"/>
    </cofactor>
    <text evidence="2">Binds 1 zinc ion per subunit.</text>
</comment>
<evidence type="ECO:0000256" key="1">
    <source>
        <dbReference type="ARBA" id="ARBA00006217"/>
    </source>
</evidence>
<feature type="binding site" evidence="2">
    <location>
        <position position="114"/>
    </location>
    <ligand>
        <name>Zn(2+)</name>
        <dbReference type="ChEBI" id="CHEBI:29105"/>
    </ligand>
</feature>
<feature type="binding site" evidence="2">
    <location>
        <position position="165"/>
    </location>
    <ligand>
        <name>Zn(2+)</name>
        <dbReference type="ChEBI" id="CHEBI:29105"/>
    </ligand>
</feature>
<dbReference type="GO" id="GO:0008270">
    <property type="term" value="F:zinc ion binding"/>
    <property type="evidence" value="ECO:0007669"/>
    <property type="project" value="UniProtKB-UniRule"/>
</dbReference>
<organism evidence="5">
    <name type="scientific">Chrysotila carterae</name>
    <name type="common">Marine alga</name>
    <name type="synonym">Syracosphaera carterae</name>
    <dbReference type="NCBI Taxonomy" id="13221"/>
    <lineage>
        <taxon>Eukaryota</taxon>
        <taxon>Haptista</taxon>
        <taxon>Haptophyta</taxon>
        <taxon>Prymnesiophyceae</taxon>
        <taxon>Isochrysidales</taxon>
        <taxon>Isochrysidaceae</taxon>
        <taxon>Chrysotila</taxon>
    </lineage>
</organism>
<protein>
    <recommendedName>
        <fullName evidence="3">Carbonic anhydrase</fullName>
        <ecNumber evidence="3">4.2.1.1</ecNumber>
    </recommendedName>
    <alternativeName>
        <fullName evidence="3">Carbonate dehydratase</fullName>
    </alternativeName>
</protein>
<proteinExistence type="inferred from homology"/>
<keyword evidence="2 3" id="KW-0862">Zinc</keyword>
<comment type="catalytic activity">
    <reaction evidence="3">
        <text>hydrogencarbonate + H(+) = CO2 + H2O</text>
        <dbReference type="Rhea" id="RHEA:10748"/>
        <dbReference type="ChEBI" id="CHEBI:15377"/>
        <dbReference type="ChEBI" id="CHEBI:15378"/>
        <dbReference type="ChEBI" id="CHEBI:16526"/>
        <dbReference type="ChEBI" id="CHEBI:17544"/>
        <dbReference type="EC" id="4.2.1.1"/>
    </reaction>
</comment>
<dbReference type="Gene3D" id="3.40.1050.10">
    <property type="entry name" value="Carbonic anhydrase"/>
    <property type="match status" value="1"/>
</dbReference>
<evidence type="ECO:0000256" key="3">
    <source>
        <dbReference type="RuleBase" id="RU003956"/>
    </source>
</evidence>
<dbReference type="AlphaFoldDB" id="A0A7S4C2Q2"/>
<name>A0A7S4C2Q2_CHRCT</name>
<gene>
    <name evidence="5" type="ORF">PCAR00345_LOCUS37420</name>
</gene>
<keyword evidence="3" id="KW-0456">Lyase</keyword>
<feature type="compositionally biased region" description="Acidic residues" evidence="4">
    <location>
        <begin position="26"/>
        <end position="38"/>
    </location>
</feature>
<dbReference type="EC" id="4.2.1.1" evidence="3"/>
<feature type="binding site" evidence="2">
    <location>
        <position position="112"/>
    </location>
    <ligand>
        <name>Zn(2+)</name>
        <dbReference type="ChEBI" id="CHEBI:29105"/>
    </ligand>
</feature>
<feature type="binding site" evidence="2">
    <location>
        <position position="168"/>
    </location>
    <ligand>
        <name>Zn(2+)</name>
        <dbReference type="ChEBI" id="CHEBI:29105"/>
    </ligand>
</feature>
<sequence>MGSATRATKRQKQQHLQEKIPASCDPAEEDTPSVFSSDEEIPTICIPIEEEVQAAVNNVNGEKPSRPDDVLAELRAGNKRFVAGKSAIKPLSPSDKKALTAGQTPTVAVLSCADSRVPVELVFDMGPGEIFVARNAGNVYCPATAATLDYGVKNLGLKLIVVMGHQCCGAVNAAQLSAEQIAGLTPPLVDLLNGIKRGLSSNSVIADITDSKEKDQEAVITNVKAQVASMLDNPVIKEATAEGMVKVVGAFYEIETGVAHFL</sequence>
<evidence type="ECO:0000313" key="5">
    <source>
        <dbReference type="EMBL" id="CAE0784713.1"/>
    </source>
</evidence>
<dbReference type="SUPFAM" id="SSF53056">
    <property type="entry name" value="beta-carbonic anhydrase, cab"/>
    <property type="match status" value="1"/>
</dbReference>
<accession>A0A7S4C2Q2</accession>
<dbReference type="InterPro" id="IPR001765">
    <property type="entry name" value="Carbonic_anhydrase"/>
</dbReference>
<dbReference type="InterPro" id="IPR036874">
    <property type="entry name" value="Carbonic_anhydrase_sf"/>
</dbReference>
<reference evidence="5" key="1">
    <citation type="submission" date="2021-01" db="EMBL/GenBank/DDBJ databases">
        <authorList>
            <person name="Corre E."/>
            <person name="Pelletier E."/>
            <person name="Niang G."/>
            <person name="Scheremetjew M."/>
            <person name="Finn R."/>
            <person name="Kale V."/>
            <person name="Holt S."/>
            <person name="Cochrane G."/>
            <person name="Meng A."/>
            <person name="Brown T."/>
            <person name="Cohen L."/>
        </authorList>
    </citation>
    <scope>NUCLEOTIDE SEQUENCE</scope>
    <source>
        <strain evidence="5">CCMP645</strain>
    </source>
</reference>
<dbReference type="PANTHER" id="PTHR11002">
    <property type="entry name" value="CARBONIC ANHYDRASE"/>
    <property type="match status" value="1"/>
</dbReference>